<feature type="transmembrane region" description="Helical" evidence="5">
    <location>
        <begin position="247"/>
        <end position="269"/>
    </location>
</feature>
<dbReference type="PROSITE" id="PS50801">
    <property type="entry name" value="STAS"/>
    <property type="match status" value="1"/>
</dbReference>
<sequence length="548" mass="58758">MLLVPKSVTCMKGYTKEQFTKDFISGIIVAIIALPLSIALAIASGVSPEKGLYTAIIGGFIVSLLGGSRVQIGGPTGAFVVIVYGIIQKYGLDGLIVSTIMAGIFLIIIGALKLGSFIKFIPSSITTGFTSGIAITIFSTQIKDLLGLKIQSVPSEFIGKWEAYIKNMGTINISSALIALLTLAIIIAWPKINKKIPGTFVAIIIVTIITVVFNLPINTIGKQFGHISSSLPSFSMPKISMKMINELLMPSLTIAILGGVESLLSAVVADGMIGGKHRSNMELIAQGTANIFSAAFGGIPVTGAIARTAANVKNGGRTPVAGMVHSLGLLAILLVCMPYVKLVPMSALAAVLVMVSYNMGEWSAFKDIFKAPKSDSLVFIVTFILTIVLDLVVAIGVGVVLASLLFMKKMAEVTEVKYILDDDVNEYEESLTNNQEGLEEGVAVFEITGPFFFGAANKFVSAIKEMGDPPRTLIIKMSKVPYMDSTAYHSFEMLIDICKSNNTTLKIMDVQEQPMKMLRKYGFIDIIGEENICDNIGQSMFEENEKVS</sequence>
<feature type="transmembrane region" description="Helical" evidence="5">
    <location>
        <begin position="23"/>
        <end position="43"/>
    </location>
</feature>
<feature type="transmembrane region" description="Helical" evidence="5">
    <location>
        <begin position="196"/>
        <end position="217"/>
    </location>
</feature>
<feature type="transmembrane region" description="Helical" evidence="5">
    <location>
        <begin position="120"/>
        <end position="139"/>
    </location>
</feature>
<organism evidence="7 8">
    <name type="scientific">Clostridium fungisolvens</name>
    <dbReference type="NCBI Taxonomy" id="1604897"/>
    <lineage>
        <taxon>Bacteria</taxon>
        <taxon>Bacillati</taxon>
        <taxon>Bacillota</taxon>
        <taxon>Clostridia</taxon>
        <taxon>Eubacteriales</taxon>
        <taxon>Clostridiaceae</taxon>
        <taxon>Clostridium</taxon>
    </lineage>
</organism>
<feature type="domain" description="STAS" evidence="6">
    <location>
        <begin position="440"/>
        <end position="543"/>
    </location>
</feature>
<dbReference type="Pfam" id="PF00916">
    <property type="entry name" value="Sulfate_transp"/>
    <property type="match status" value="1"/>
</dbReference>
<evidence type="ECO:0000256" key="5">
    <source>
        <dbReference type="SAM" id="Phobius"/>
    </source>
</evidence>
<feature type="transmembrane region" description="Helical" evidence="5">
    <location>
        <begin position="377"/>
        <end position="407"/>
    </location>
</feature>
<protein>
    <submittedName>
        <fullName evidence="7">C4-dicarboxylic acid transporter DauA</fullName>
    </submittedName>
</protein>
<name>A0A6V8SK90_9CLOT</name>
<dbReference type="GO" id="GO:0016020">
    <property type="term" value="C:membrane"/>
    <property type="evidence" value="ECO:0007669"/>
    <property type="project" value="UniProtKB-SubCell"/>
</dbReference>
<evidence type="ECO:0000256" key="2">
    <source>
        <dbReference type="ARBA" id="ARBA00022692"/>
    </source>
</evidence>
<dbReference type="Gene3D" id="3.30.750.24">
    <property type="entry name" value="STAS domain"/>
    <property type="match status" value="1"/>
</dbReference>
<evidence type="ECO:0000256" key="4">
    <source>
        <dbReference type="ARBA" id="ARBA00023136"/>
    </source>
</evidence>
<dbReference type="GO" id="GO:0055085">
    <property type="term" value="P:transmembrane transport"/>
    <property type="evidence" value="ECO:0007669"/>
    <property type="project" value="InterPro"/>
</dbReference>
<keyword evidence="3 5" id="KW-1133">Transmembrane helix</keyword>
<dbReference type="Proteomes" id="UP000580568">
    <property type="component" value="Unassembled WGS sequence"/>
</dbReference>
<comment type="subcellular location">
    <subcellularLocation>
        <location evidence="1">Membrane</location>
        <topology evidence="1">Multi-pass membrane protein</topology>
    </subcellularLocation>
</comment>
<keyword evidence="4 5" id="KW-0472">Membrane</keyword>
<evidence type="ECO:0000313" key="7">
    <source>
        <dbReference type="EMBL" id="GFP77181.1"/>
    </source>
</evidence>
<evidence type="ECO:0000256" key="1">
    <source>
        <dbReference type="ARBA" id="ARBA00004141"/>
    </source>
</evidence>
<feature type="transmembrane region" description="Helical" evidence="5">
    <location>
        <begin position="289"/>
        <end position="306"/>
    </location>
</feature>
<dbReference type="InterPro" id="IPR036513">
    <property type="entry name" value="STAS_dom_sf"/>
</dbReference>
<dbReference type="CDD" id="cd07042">
    <property type="entry name" value="STAS_SulP_like_sulfate_transporter"/>
    <property type="match status" value="1"/>
</dbReference>
<dbReference type="InterPro" id="IPR011547">
    <property type="entry name" value="SLC26A/SulP_dom"/>
</dbReference>
<keyword evidence="8" id="KW-1185">Reference proteome</keyword>
<dbReference type="SUPFAM" id="SSF52091">
    <property type="entry name" value="SpoIIaa-like"/>
    <property type="match status" value="1"/>
</dbReference>
<dbReference type="PANTHER" id="PTHR11814">
    <property type="entry name" value="SULFATE TRANSPORTER"/>
    <property type="match status" value="1"/>
</dbReference>
<feature type="transmembrane region" description="Helical" evidence="5">
    <location>
        <begin position="327"/>
        <end position="357"/>
    </location>
</feature>
<accession>A0A6V8SK90</accession>
<comment type="caution">
    <text evidence="7">The sequence shown here is derived from an EMBL/GenBank/DDBJ whole genome shotgun (WGS) entry which is preliminary data.</text>
</comment>
<proteinExistence type="predicted"/>
<feature type="transmembrane region" description="Helical" evidence="5">
    <location>
        <begin position="55"/>
        <end position="87"/>
    </location>
</feature>
<dbReference type="Pfam" id="PF01740">
    <property type="entry name" value="STAS"/>
    <property type="match status" value="1"/>
</dbReference>
<dbReference type="InterPro" id="IPR002645">
    <property type="entry name" value="STAS_dom"/>
</dbReference>
<evidence type="ECO:0000256" key="3">
    <source>
        <dbReference type="ARBA" id="ARBA00022989"/>
    </source>
</evidence>
<feature type="transmembrane region" description="Helical" evidence="5">
    <location>
        <begin position="170"/>
        <end position="190"/>
    </location>
</feature>
<dbReference type="AlphaFoldDB" id="A0A6V8SK90"/>
<dbReference type="InterPro" id="IPR001902">
    <property type="entry name" value="SLC26A/SulP_fam"/>
</dbReference>
<dbReference type="RefSeq" id="WP_244638177.1">
    <property type="nucleotide sequence ID" value="NZ_BLZR01000001.1"/>
</dbReference>
<feature type="transmembrane region" description="Helical" evidence="5">
    <location>
        <begin position="94"/>
        <end position="114"/>
    </location>
</feature>
<keyword evidence="2 5" id="KW-0812">Transmembrane</keyword>
<evidence type="ECO:0000313" key="8">
    <source>
        <dbReference type="Proteomes" id="UP000580568"/>
    </source>
</evidence>
<gene>
    <name evidence="7" type="ORF">bsdtw1_03295</name>
</gene>
<dbReference type="EMBL" id="BLZR01000001">
    <property type="protein sequence ID" value="GFP77181.1"/>
    <property type="molecule type" value="Genomic_DNA"/>
</dbReference>
<evidence type="ECO:0000259" key="6">
    <source>
        <dbReference type="PROSITE" id="PS50801"/>
    </source>
</evidence>
<dbReference type="NCBIfam" id="TIGR00815">
    <property type="entry name" value="sulP"/>
    <property type="match status" value="1"/>
</dbReference>
<reference evidence="7 8" key="1">
    <citation type="submission" date="2020-07" db="EMBL/GenBank/DDBJ databases">
        <title>A new beta-1,3-glucan-decomposing anaerobic bacterium isolated from anoxic soil subjected to biological soil disinfestation.</title>
        <authorList>
            <person name="Ueki A."/>
            <person name="Tonouchi A."/>
        </authorList>
    </citation>
    <scope>NUCLEOTIDE SEQUENCE [LARGE SCALE GENOMIC DNA]</scope>
    <source>
        <strain evidence="7 8">TW1</strain>
    </source>
</reference>